<dbReference type="AlphaFoldDB" id="A0A840SCT2"/>
<feature type="region of interest" description="Disordered" evidence="1">
    <location>
        <begin position="292"/>
        <end position="339"/>
    </location>
</feature>
<evidence type="ECO:0000259" key="3">
    <source>
        <dbReference type="Pfam" id="PF20424"/>
    </source>
</evidence>
<comment type="caution">
    <text evidence="4">The sequence shown here is derived from an EMBL/GenBank/DDBJ whole genome shotgun (WGS) entry which is preliminary data.</text>
</comment>
<evidence type="ECO:0000259" key="2">
    <source>
        <dbReference type="Pfam" id="PF07238"/>
    </source>
</evidence>
<dbReference type="Proteomes" id="UP000578697">
    <property type="component" value="Unassembled WGS sequence"/>
</dbReference>
<feature type="domain" description="PilZ" evidence="2">
    <location>
        <begin position="170"/>
        <end position="247"/>
    </location>
</feature>
<evidence type="ECO:0000313" key="5">
    <source>
        <dbReference type="Proteomes" id="UP000578697"/>
    </source>
</evidence>
<keyword evidence="5" id="KW-1185">Reference proteome</keyword>
<proteinExistence type="predicted"/>
<dbReference type="InterPro" id="IPR046853">
    <property type="entry name" value="PilZN3"/>
</dbReference>
<protein>
    <submittedName>
        <fullName evidence="4">Tfp pilus assembly protein PilZ</fullName>
    </submittedName>
</protein>
<organism evidence="4 5">
    <name type="scientific">Treponema rectale</name>
    <dbReference type="NCBI Taxonomy" id="744512"/>
    <lineage>
        <taxon>Bacteria</taxon>
        <taxon>Pseudomonadati</taxon>
        <taxon>Spirochaetota</taxon>
        <taxon>Spirochaetia</taxon>
        <taxon>Spirochaetales</taxon>
        <taxon>Treponemataceae</taxon>
        <taxon>Treponema</taxon>
    </lineage>
</organism>
<name>A0A840SCT2_9SPIR</name>
<evidence type="ECO:0000256" key="1">
    <source>
        <dbReference type="SAM" id="MobiDB-lite"/>
    </source>
</evidence>
<dbReference type="EMBL" id="JACHFR010000002">
    <property type="protein sequence ID" value="MBB5218654.1"/>
    <property type="molecule type" value="Genomic_DNA"/>
</dbReference>
<dbReference type="Pfam" id="PF20424">
    <property type="entry name" value="PilZN3"/>
    <property type="match status" value="1"/>
</dbReference>
<accession>A0A840SCT2</accession>
<dbReference type="InterPro" id="IPR009875">
    <property type="entry name" value="PilZ_domain"/>
</dbReference>
<gene>
    <name evidence="4" type="ORF">HNP77_001023</name>
</gene>
<evidence type="ECO:0000313" key="4">
    <source>
        <dbReference type="EMBL" id="MBB5218654.1"/>
    </source>
</evidence>
<sequence>MPAVITSQITNRLYNDYKDTELTFTKDIIHTLAMDPRQIAIKSEGSQWPCILNSTSFNIARIIVGTKGGAFQQLVKKDIPPVSVRFCFYKQDGQLMSFFISGKVQNIQPYMNSNDLAIVTIRFTQRPPDDLILMVGRLLDANVGSVRRKDEKIVITPESSRKLNLTKKEVNLTIDTIQRNCILHNLSFGGCGVIVMGIAQFLKGKNITIKVEFEDPHEIISLDGTIVAANPIENRKELAIATIRFAEASVSLAYKLRINNYLSTVRKEDNGVQFEGEKPVVSVQAALQQAQAGQAAPAQAVQPAPQAAPAAQPAAEAPAQAAPAETPQTPSPEAAPKSE</sequence>
<dbReference type="RefSeq" id="WP_184652102.1">
    <property type="nucleotide sequence ID" value="NZ_JACHFR010000002.1"/>
</dbReference>
<feature type="domain" description="PilZN3" evidence="3">
    <location>
        <begin position="10"/>
        <end position="142"/>
    </location>
</feature>
<reference evidence="4 5" key="1">
    <citation type="submission" date="2020-08" db="EMBL/GenBank/DDBJ databases">
        <title>Genomic Encyclopedia of Type Strains, Phase IV (KMG-IV): sequencing the most valuable type-strain genomes for metagenomic binning, comparative biology and taxonomic classification.</title>
        <authorList>
            <person name="Goeker M."/>
        </authorList>
    </citation>
    <scope>NUCLEOTIDE SEQUENCE [LARGE SCALE GENOMIC DNA]</scope>
    <source>
        <strain evidence="4 5">DSM 103679</strain>
    </source>
</reference>
<dbReference type="Pfam" id="PF07238">
    <property type="entry name" value="PilZ"/>
    <property type="match status" value="1"/>
</dbReference>
<dbReference type="GO" id="GO:0035438">
    <property type="term" value="F:cyclic-di-GMP binding"/>
    <property type="evidence" value="ECO:0007669"/>
    <property type="project" value="InterPro"/>
</dbReference>